<accession>A0A645ALZ5</accession>
<protein>
    <submittedName>
        <fullName evidence="1">Uncharacterized protein</fullName>
    </submittedName>
</protein>
<name>A0A645ALZ5_9ZZZZ</name>
<dbReference type="EMBL" id="VSSQ01014574">
    <property type="protein sequence ID" value="MPM53946.1"/>
    <property type="molecule type" value="Genomic_DNA"/>
</dbReference>
<organism evidence="1">
    <name type="scientific">bioreactor metagenome</name>
    <dbReference type="NCBI Taxonomy" id="1076179"/>
    <lineage>
        <taxon>unclassified sequences</taxon>
        <taxon>metagenomes</taxon>
        <taxon>ecological metagenomes</taxon>
    </lineage>
</organism>
<dbReference type="AlphaFoldDB" id="A0A645ALZ5"/>
<reference evidence="1" key="1">
    <citation type="submission" date="2019-08" db="EMBL/GenBank/DDBJ databases">
        <authorList>
            <person name="Kucharzyk K."/>
            <person name="Murdoch R.W."/>
            <person name="Higgins S."/>
            <person name="Loffler F."/>
        </authorList>
    </citation>
    <scope>NUCLEOTIDE SEQUENCE</scope>
</reference>
<comment type="caution">
    <text evidence="1">The sequence shown here is derived from an EMBL/GenBank/DDBJ whole genome shotgun (WGS) entry which is preliminary data.</text>
</comment>
<proteinExistence type="predicted"/>
<evidence type="ECO:0000313" key="1">
    <source>
        <dbReference type="EMBL" id="MPM53946.1"/>
    </source>
</evidence>
<gene>
    <name evidence="1" type="ORF">SDC9_100718</name>
</gene>
<sequence>MIILKKFLFGILLGLLLSFSQFQNPVFAGESIISEEQNLKAEKTITGTVYKYQYIVPRNELVPCESYQVYLLPASPDQKAELLLNSKQADFSIKVSEEKLKQASAIEFVSHYGSASIAITEIKDAPMKVVLEPEMFVKKPAIYLYPEKKQKIVVTHEFKGKLITTYPVYKDNWTVIADKDGTLLNQADNRKYKYLFWDGVYAFPEEHYKFQTGFYVAKDDYIAFLEHKLAYIGLNDNEINDFIVYWLPEMNKFEHCFVHFRINDDIDGSSVLKTKPLADTVIRVFMEFSGLNDFNSASLLPEQVLPQLMRKGFTMVEWGGSEISTPFQIKANSEQNEQSKQIIASPLSKALEMGFLGLKWGAKPAEIAGPAATSAMPGLTFYTADLDLSPILGEVKPASEPRLVFDQKAGFVQANIDFASADYYKVDKQLHELLGQPVAVVYEKYSVDNTLLQMSEWYLGSAVKVVLENRFAGAMLEISKKDLF</sequence>